<dbReference type="Pfam" id="PF00856">
    <property type="entry name" value="SET"/>
    <property type="match status" value="1"/>
</dbReference>
<dbReference type="InterPro" id="IPR002893">
    <property type="entry name" value="Znf_MYND"/>
</dbReference>
<keyword evidence="8" id="KW-1185">Reference proteome</keyword>
<dbReference type="PROSITE" id="PS50280">
    <property type="entry name" value="SET"/>
    <property type="match status" value="1"/>
</dbReference>
<evidence type="ECO:0000259" key="6">
    <source>
        <dbReference type="PROSITE" id="PS50865"/>
    </source>
</evidence>
<evidence type="ECO:0000256" key="2">
    <source>
        <dbReference type="ARBA" id="ARBA00022771"/>
    </source>
</evidence>
<dbReference type="Proteomes" id="UP000240883">
    <property type="component" value="Unassembled WGS sequence"/>
</dbReference>
<dbReference type="InterPro" id="IPR046341">
    <property type="entry name" value="SET_dom_sf"/>
</dbReference>
<dbReference type="SMART" id="SM00317">
    <property type="entry name" value="SET"/>
    <property type="match status" value="1"/>
</dbReference>
<keyword evidence="3" id="KW-0862">Zinc</keyword>
<evidence type="ECO:0000313" key="8">
    <source>
        <dbReference type="Proteomes" id="UP000240883"/>
    </source>
</evidence>
<evidence type="ECO:0000256" key="3">
    <source>
        <dbReference type="ARBA" id="ARBA00022833"/>
    </source>
</evidence>
<protein>
    <submittedName>
        <fullName evidence="7">SET domain-containing protein</fullName>
    </submittedName>
</protein>
<feature type="domain" description="MYND-type" evidence="6">
    <location>
        <begin position="11"/>
        <end position="51"/>
    </location>
</feature>
<sequence>MPEALSPRYHCSYCAREGSGTDLQLCARCRAERYCSKECQTRHWKVHKQNCRPSKERLYAIEPIEGKGQGMISKRKIPKGTRILSETAIFQIHRDAVGLPSPDADTLTALERLSDSQRRAFYALYNCHGEHISVVQGIILTNNLSLGPNAPMVGIFLEASRINHSCKSNAEGTWNNNLNQFTVHARRDIKEGEEVCISYFGYLGGYAARQEVLRVHLGFQCGCDLCMLPPLERQRSDERLNEILTLDTRFQNRRSITERAIPRLHQTHRVLELLREDNPPGVSDTRISLMYYEAFQIAIANSDQARAKVFAERAYEERLILEGMDGSETMMFKSLAQNPSEYPLHGISMQWMQGVSSIPRNKSESEFEAWLWMKS</sequence>
<dbReference type="Gene3D" id="6.10.140.2220">
    <property type="match status" value="1"/>
</dbReference>
<dbReference type="PANTHER" id="PTHR47332:SF2">
    <property type="entry name" value="SET-6"/>
    <property type="match status" value="1"/>
</dbReference>
<keyword evidence="2 4" id="KW-0863">Zinc-finger</keyword>
<dbReference type="Pfam" id="PF01753">
    <property type="entry name" value="zf-MYND"/>
    <property type="match status" value="1"/>
</dbReference>
<dbReference type="InterPro" id="IPR001214">
    <property type="entry name" value="SET_dom"/>
</dbReference>
<evidence type="ECO:0000256" key="4">
    <source>
        <dbReference type="PROSITE-ProRule" id="PRU00134"/>
    </source>
</evidence>
<evidence type="ECO:0000256" key="1">
    <source>
        <dbReference type="ARBA" id="ARBA00022723"/>
    </source>
</evidence>
<name>A0A2T2N344_CORCC</name>
<dbReference type="OrthoDB" id="265717at2759"/>
<organism evidence="7 8">
    <name type="scientific">Corynespora cassiicola Philippines</name>
    <dbReference type="NCBI Taxonomy" id="1448308"/>
    <lineage>
        <taxon>Eukaryota</taxon>
        <taxon>Fungi</taxon>
        <taxon>Dikarya</taxon>
        <taxon>Ascomycota</taxon>
        <taxon>Pezizomycotina</taxon>
        <taxon>Dothideomycetes</taxon>
        <taxon>Pleosporomycetidae</taxon>
        <taxon>Pleosporales</taxon>
        <taxon>Corynesporascaceae</taxon>
        <taxon>Corynespora</taxon>
    </lineage>
</organism>
<dbReference type="SUPFAM" id="SSF82199">
    <property type="entry name" value="SET domain"/>
    <property type="match status" value="1"/>
</dbReference>
<proteinExistence type="predicted"/>
<dbReference type="PANTHER" id="PTHR47332">
    <property type="entry name" value="SET DOMAIN-CONTAINING PROTEIN 5"/>
    <property type="match status" value="1"/>
</dbReference>
<reference evidence="7 8" key="1">
    <citation type="journal article" date="2018" name="Front. Microbiol.">
        <title>Genome-Wide Analysis of Corynespora cassiicola Leaf Fall Disease Putative Effectors.</title>
        <authorList>
            <person name="Lopez D."/>
            <person name="Ribeiro S."/>
            <person name="Label P."/>
            <person name="Fumanal B."/>
            <person name="Venisse J.S."/>
            <person name="Kohler A."/>
            <person name="de Oliveira R.R."/>
            <person name="Labutti K."/>
            <person name="Lipzen A."/>
            <person name="Lail K."/>
            <person name="Bauer D."/>
            <person name="Ohm R.A."/>
            <person name="Barry K.W."/>
            <person name="Spatafora J."/>
            <person name="Grigoriev I.V."/>
            <person name="Martin F.M."/>
            <person name="Pujade-Renaud V."/>
        </authorList>
    </citation>
    <scope>NUCLEOTIDE SEQUENCE [LARGE SCALE GENOMIC DNA]</scope>
    <source>
        <strain evidence="7 8">Philippines</strain>
    </source>
</reference>
<evidence type="ECO:0000313" key="7">
    <source>
        <dbReference type="EMBL" id="PSN59840.1"/>
    </source>
</evidence>
<dbReference type="EMBL" id="KZ678152">
    <property type="protein sequence ID" value="PSN59840.1"/>
    <property type="molecule type" value="Genomic_DNA"/>
</dbReference>
<evidence type="ECO:0000259" key="5">
    <source>
        <dbReference type="PROSITE" id="PS50280"/>
    </source>
</evidence>
<dbReference type="STRING" id="1448308.A0A2T2N344"/>
<dbReference type="CDD" id="cd20071">
    <property type="entry name" value="SET_SMYD"/>
    <property type="match status" value="1"/>
</dbReference>
<dbReference type="AlphaFoldDB" id="A0A2T2N344"/>
<dbReference type="InterPro" id="IPR053185">
    <property type="entry name" value="SET_domain_protein"/>
</dbReference>
<dbReference type="PROSITE" id="PS50865">
    <property type="entry name" value="ZF_MYND_2"/>
    <property type="match status" value="1"/>
</dbReference>
<gene>
    <name evidence="7" type="ORF">BS50DRAFT_604981</name>
</gene>
<dbReference type="GO" id="GO:0008270">
    <property type="term" value="F:zinc ion binding"/>
    <property type="evidence" value="ECO:0007669"/>
    <property type="project" value="UniProtKB-KW"/>
</dbReference>
<keyword evidence="1" id="KW-0479">Metal-binding</keyword>
<accession>A0A2T2N344</accession>
<dbReference type="Gene3D" id="2.170.270.10">
    <property type="entry name" value="SET domain"/>
    <property type="match status" value="1"/>
</dbReference>
<feature type="domain" description="SET" evidence="5">
    <location>
        <begin position="54"/>
        <end position="200"/>
    </location>
</feature>